<dbReference type="AlphaFoldDB" id="A0ABD5RMS2"/>
<feature type="transmembrane region" description="Helical" evidence="1">
    <location>
        <begin position="66"/>
        <end position="85"/>
    </location>
</feature>
<protein>
    <recommendedName>
        <fullName evidence="4">DUF2238 domain-containing protein</fullName>
    </recommendedName>
</protein>
<evidence type="ECO:0000313" key="3">
    <source>
        <dbReference type="Proteomes" id="UP001596099"/>
    </source>
</evidence>
<evidence type="ECO:0000313" key="2">
    <source>
        <dbReference type="EMBL" id="MFC5971825.1"/>
    </source>
</evidence>
<sequence>MPSRGRTVEFQRAVSRLLQLAIALLLVVGVVTQNLGIVVNALVALGVTFLPALLERDYSLNLDAKLTLWLTLAVFLHTLGMTGLYRDVWWWDHVTHTLSATVVAAAGYAAVSALDEYSDAVRFTDHFLFVFIVLFTVGLGVFWEVLEFVARELADIVGAEPVLVQYGLGDTIVDLVFDMVGAILLALFGTNELSDLVDSLTERYERARRSRTK</sequence>
<dbReference type="InterPro" id="IPR014509">
    <property type="entry name" value="YjdF-like"/>
</dbReference>
<feature type="transmembrane region" description="Helical" evidence="1">
    <location>
        <begin position="97"/>
        <end position="114"/>
    </location>
</feature>
<comment type="caution">
    <text evidence="2">The sequence shown here is derived from an EMBL/GenBank/DDBJ whole genome shotgun (WGS) entry which is preliminary data.</text>
</comment>
<dbReference type="Proteomes" id="UP001596099">
    <property type="component" value="Unassembled WGS sequence"/>
</dbReference>
<keyword evidence="3" id="KW-1185">Reference proteome</keyword>
<evidence type="ECO:0008006" key="4">
    <source>
        <dbReference type="Google" id="ProtNLM"/>
    </source>
</evidence>
<feature type="transmembrane region" description="Helical" evidence="1">
    <location>
        <begin position="13"/>
        <end position="31"/>
    </location>
</feature>
<feature type="transmembrane region" description="Helical" evidence="1">
    <location>
        <begin position="166"/>
        <end position="188"/>
    </location>
</feature>
<feature type="transmembrane region" description="Helical" evidence="1">
    <location>
        <begin position="37"/>
        <end position="54"/>
    </location>
</feature>
<gene>
    <name evidence="2" type="ORF">ACFPYI_10825</name>
</gene>
<proteinExistence type="predicted"/>
<feature type="transmembrane region" description="Helical" evidence="1">
    <location>
        <begin position="126"/>
        <end position="146"/>
    </location>
</feature>
<dbReference type="Pfam" id="PF09997">
    <property type="entry name" value="DUF2238"/>
    <property type="match status" value="1"/>
</dbReference>
<keyword evidence="1" id="KW-0812">Transmembrane</keyword>
<organism evidence="2 3">
    <name type="scientific">Halomarina salina</name>
    <dbReference type="NCBI Taxonomy" id="1872699"/>
    <lineage>
        <taxon>Archaea</taxon>
        <taxon>Methanobacteriati</taxon>
        <taxon>Methanobacteriota</taxon>
        <taxon>Stenosarchaea group</taxon>
        <taxon>Halobacteria</taxon>
        <taxon>Halobacteriales</taxon>
        <taxon>Natronomonadaceae</taxon>
        <taxon>Halomarina</taxon>
    </lineage>
</organism>
<dbReference type="RefSeq" id="WP_247414708.1">
    <property type="nucleotide sequence ID" value="NZ_JALLGW010000001.1"/>
</dbReference>
<keyword evidence="1" id="KW-1133">Transmembrane helix</keyword>
<name>A0ABD5RMS2_9EURY</name>
<keyword evidence="1" id="KW-0472">Membrane</keyword>
<accession>A0ABD5RMS2</accession>
<dbReference type="EMBL" id="JBHSQH010000001">
    <property type="protein sequence ID" value="MFC5971825.1"/>
    <property type="molecule type" value="Genomic_DNA"/>
</dbReference>
<reference evidence="2 3" key="1">
    <citation type="journal article" date="2019" name="Int. J. Syst. Evol. Microbiol.">
        <title>The Global Catalogue of Microorganisms (GCM) 10K type strain sequencing project: providing services to taxonomists for standard genome sequencing and annotation.</title>
        <authorList>
            <consortium name="The Broad Institute Genomics Platform"/>
            <consortium name="The Broad Institute Genome Sequencing Center for Infectious Disease"/>
            <person name="Wu L."/>
            <person name="Ma J."/>
        </authorList>
    </citation>
    <scope>NUCLEOTIDE SEQUENCE [LARGE SCALE GENOMIC DNA]</scope>
    <source>
        <strain evidence="2 3">CGMCC 1.12543</strain>
    </source>
</reference>
<evidence type="ECO:0000256" key="1">
    <source>
        <dbReference type="SAM" id="Phobius"/>
    </source>
</evidence>